<protein>
    <submittedName>
        <fullName evidence="1">Uncharacterized protein</fullName>
    </submittedName>
</protein>
<dbReference type="EMBL" id="LKAM01000003">
    <property type="protein sequence ID" value="KUM49376.1"/>
    <property type="molecule type" value="Genomic_DNA"/>
</dbReference>
<accession>A0A101M1L9</accession>
<comment type="caution">
    <text evidence="1">The sequence shown here is derived from an EMBL/GenBank/DDBJ whole genome shotgun (WGS) entry which is preliminary data.</text>
</comment>
<evidence type="ECO:0000313" key="1">
    <source>
        <dbReference type="EMBL" id="KUM49376.1"/>
    </source>
</evidence>
<dbReference type="AlphaFoldDB" id="A0A101M1L9"/>
<geneLocation type="mitochondrion" evidence="1"/>
<name>A0A101M1L9_PICGL</name>
<keyword evidence="1" id="KW-0496">Mitochondrion</keyword>
<gene>
    <name evidence="1" type="ORF">ABT39_MTgene3925</name>
</gene>
<proteinExistence type="predicted"/>
<reference evidence="1" key="1">
    <citation type="journal article" date="2015" name="Genome Biol. Evol.">
        <title>Organellar Genomes of White Spruce (Picea glauca): Assembly and Annotation.</title>
        <authorList>
            <person name="Jackman S.D."/>
            <person name="Warren R.L."/>
            <person name="Gibb E.A."/>
            <person name="Vandervalk B.P."/>
            <person name="Mohamadi H."/>
            <person name="Chu J."/>
            <person name="Raymond A."/>
            <person name="Pleasance S."/>
            <person name="Coope R."/>
            <person name="Wildung M.R."/>
            <person name="Ritland C.E."/>
            <person name="Bousquet J."/>
            <person name="Jones S.J."/>
            <person name="Bohlmann J."/>
            <person name="Birol I."/>
        </authorList>
    </citation>
    <scope>NUCLEOTIDE SEQUENCE [LARGE SCALE GENOMIC DNA]</scope>
    <source>
        <tissue evidence="1">Flushing bud</tissue>
    </source>
</reference>
<sequence length="88" mass="9747">MSGSDFVHRILWCERTGFFIKGLGEQLAVKAVPLPFRNGSFHLYNNHLQYTSKCIAPGAKNALIILSPVLQCHMNGCLYHGEYGHGAT</sequence>
<organism evidence="1">
    <name type="scientific">Picea glauca</name>
    <name type="common">White spruce</name>
    <name type="synonym">Pinus glauca</name>
    <dbReference type="NCBI Taxonomy" id="3330"/>
    <lineage>
        <taxon>Eukaryota</taxon>
        <taxon>Viridiplantae</taxon>
        <taxon>Streptophyta</taxon>
        <taxon>Embryophyta</taxon>
        <taxon>Tracheophyta</taxon>
        <taxon>Spermatophyta</taxon>
        <taxon>Pinopsida</taxon>
        <taxon>Pinidae</taxon>
        <taxon>Conifers I</taxon>
        <taxon>Pinales</taxon>
        <taxon>Pinaceae</taxon>
        <taxon>Picea</taxon>
    </lineage>
</organism>